<sequence>MTPPHTRVYMLTDQFPVIDVTCCFRNRSIFGLRRLIDVRRENLYALLVGATLYFSRTTKQDIDTKHNSDLSTRDTMFNEILANRDARLTAELANRNARLDEIEQARSEISPEIRIEPTEEVELQDNDSSDQQSDENQSEASSAVDINRGVGKLSRDIIKNYYRRINDLKGSKLDQIGAWIDSKPVNTGPLLSILQK</sequence>
<dbReference type="OrthoDB" id="2430884at2759"/>
<protein>
    <submittedName>
        <fullName evidence="2">3273_t:CDS:1</fullName>
    </submittedName>
</protein>
<proteinExistence type="predicted"/>
<comment type="caution">
    <text evidence="2">The sequence shown here is derived from an EMBL/GenBank/DDBJ whole genome shotgun (WGS) entry which is preliminary data.</text>
</comment>
<evidence type="ECO:0000313" key="2">
    <source>
        <dbReference type="EMBL" id="CAG8450040.1"/>
    </source>
</evidence>
<name>A0A9N8VBQ3_9GLOM</name>
<reference evidence="2" key="1">
    <citation type="submission" date="2021-06" db="EMBL/GenBank/DDBJ databases">
        <authorList>
            <person name="Kallberg Y."/>
            <person name="Tangrot J."/>
            <person name="Rosling A."/>
        </authorList>
    </citation>
    <scope>NUCLEOTIDE SEQUENCE</scope>
    <source>
        <strain evidence="2">FL130A</strain>
    </source>
</reference>
<dbReference type="Proteomes" id="UP000789508">
    <property type="component" value="Unassembled WGS sequence"/>
</dbReference>
<feature type="region of interest" description="Disordered" evidence="1">
    <location>
        <begin position="108"/>
        <end position="146"/>
    </location>
</feature>
<feature type="compositionally biased region" description="Basic and acidic residues" evidence="1">
    <location>
        <begin position="108"/>
        <end position="117"/>
    </location>
</feature>
<dbReference type="AlphaFoldDB" id="A0A9N8VBQ3"/>
<dbReference type="EMBL" id="CAJVPS010000087">
    <property type="protein sequence ID" value="CAG8450040.1"/>
    <property type="molecule type" value="Genomic_DNA"/>
</dbReference>
<gene>
    <name evidence="2" type="ORF">ALEPTO_LOCUS950</name>
</gene>
<evidence type="ECO:0000256" key="1">
    <source>
        <dbReference type="SAM" id="MobiDB-lite"/>
    </source>
</evidence>
<accession>A0A9N8VBQ3</accession>
<evidence type="ECO:0000313" key="3">
    <source>
        <dbReference type="Proteomes" id="UP000789508"/>
    </source>
</evidence>
<keyword evidence="3" id="KW-1185">Reference proteome</keyword>
<organism evidence="2 3">
    <name type="scientific">Ambispora leptoticha</name>
    <dbReference type="NCBI Taxonomy" id="144679"/>
    <lineage>
        <taxon>Eukaryota</taxon>
        <taxon>Fungi</taxon>
        <taxon>Fungi incertae sedis</taxon>
        <taxon>Mucoromycota</taxon>
        <taxon>Glomeromycotina</taxon>
        <taxon>Glomeromycetes</taxon>
        <taxon>Archaeosporales</taxon>
        <taxon>Ambisporaceae</taxon>
        <taxon>Ambispora</taxon>
    </lineage>
</organism>
<feature type="compositionally biased region" description="Acidic residues" evidence="1">
    <location>
        <begin position="118"/>
        <end position="137"/>
    </location>
</feature>